<protein>
    <submittedName>
        <fullName evidence="2">Uncharacterized protein</fullName>
    </submittedName>
</protein>
<accession>A0A143PK94</accession>
<dbReference type="AlphaFoldDB" id="A0A143PK94"/>
<feature type="chain" id="PRO_5007511514" evidence="1">
    <location>
        <begin position="28"/>
        <end position="192"/>
    </location>
</feature>
<feature type="signal peptide" evidence="1">
    <location>
        <begin position="1"/>
        <end position="27"/>
    </location>
</feature>
<keyword evidence="3" id="KW-1185">Reference proteome</keyword>
<gene>
    <name evidence="2" type="ORF">LuPra_02221</name>
</gene>
<keyword evidence="1" id="KW-0732">Signal</keyword>
<dbReference type="STRING" id="1855912.LuPra_02221"/>
<reference evidence="2 3" key="1">
    <citation type="journal article" date="2016" name="Genome Announc.">
        <title>First Complete Genome Sequence of a Subdivision 6 Acidobacterium Strain.</title>
        <authorList>
            <person name="Huang S."/>
            <person name="Vieira S."/>
            <person name="Bunk B."/>
            <person name="Riedel T."/>
            <person name="Sproer C."/>
            <person name="Overmann J."/>
        </authorList>
    </citation>
    <scope>NUCLEOTIDE SEQUENCE [LARGE SCALE GENOMIC DNA]</scope>
    <source>
        <strain evidence="3">DSM 100886 HEG_-6_39</strain>
    </source>
</reference>
<sequence precursor="true">MRMGSEWGAMLVAAVVTAGATSAVVLAQAPAPKTYTATATVKTAGGASLTAPVTITVSRWTTDAERTAAMAALKKGDAALKSALDGMPATGTIQVGGRSTPLHYARTLSTGSGMLVTVVATQPIAFLGAGMPEQKPKTGYQYAFATFEVDGSGKGVAGDLAPAAKLKLGPGDAVVVDDYGVEAVRLTAISSK</sequence>
<proteinExistence type="predicted"/>
<organism evidence="2 3">
    <name type="scientific">Luteitalea pratensis</name>
    <dbReference type="NCBI Taxonomy" id="1855912"/>
    <lineage>
        <taxon>Bacteria</taxon>
        <taxon>Pseudomonadati</taxon>
        <taxon>Acidobacteriota</taxon>
        <taxon>Vicinamibacteria</taxon>
        <taxon>Vicinamibacterales</taxon>
        <taxon>Vicinamibacteraceae</taxon>
        <taxon>Luteitalea</taxon>
    </lineage>
</organism>
<reference evidence="3" key="2">
    <citation type="submission" date="2016-04" db="EMBL/GenBank/DDBJ databases">
        <title>First Complete Genome Sequence of a Subdivision 6 Acidobacterium.</title>
        <authorList>
            <person name="Huang S."/>
            <person name="Vieira S."/>
            <person name="Bunk B."/>
            <person name="Riedel T."/>
            <person name="Sproeer C."/>
            <person name="Overmann J."/>
        </authorList>
    </citation>
    <scope>NUCLEOTIDE SEQUENCE [LARGE SCALE GENOMIC DNA]</scope>
    <source>
        <strain evidence="3">DSM 100886 HEG_-6_39</strain>
    </source>
</reference>
<dbReference type="KEGG" id="abac:LuPra_02221"/>
<evidence type="ECO:0000313" key="2">
    <source>
        <dbReference type="EMBL" id="AMY09012.1"/>
    </source>
</evidence>
<dbReference type="RefSeq" id="WP_157899008.1">
    <property type="nucleotide sequence ID" value="NZ_CP015136.1"/>
</dbReference>
<name>A0A143PK94_LUTPR</name>
<evidence type="ECO:0000313" key="3">
    <source>
        <dbReference type="Proteomes" id="UP000076079"/>
    </source>
</evidence>
<dbReference type="EMBL" id="CP015136">
    <property type="protein sequence ID" value="AMY09012.1"/>
    <property type="molecule type" value="Genomic_DNA"/>
</dbReference>
<evidence type="ECO:0000256" key="1">
    <source>
        <dbReference type="SAM" id="SignalP"/>
    </source>
</evidence>
<dbReference type="Proteomes" id="UP000076079">
    <property type="component" value="Chromosome"/>
</dbReference>